<accession>A0A7W6YA26</accession>
<dbReference type="Proteomes" id="UP000523431">
    <property type="component" value="Unassembled WGS sequence"/>
</dbReference>
<dbReference type="EMBL" id="JACIHU010000013">
    <property type="protein sequence ID" value="MBB4482575.1"/>
    <property type="molecule type" value="Genomic_DNA"/>
</dbReference>
<dbReference type="AlphaFoldDB" id="A0A7W6YA26"/>
<reference evidence="3 4" key="1">
    <citation type="submission" date="2020-08" db="EMBL/GenBank/DDBJ databases">
        <title>Genomic Encyclopedia of Type Strains, Phase IV (KMG-V): Genome sequencing to study the core and pangenomes of soil and plant-associated prokaryotes.</title>
        <authorList>
            <person name="Whitman W."/>
        </authorList>
    </citation>
    <scope>NUCLEOTIDE SEQUENCE [LARGE SCALE GENOMIC DNA]</scope>
    <source>
        <strain evidence="1 4">SEMIA 471</strain>
        <strain evidence="2 3">SEMIA 489</strain>
    </source>
</reference>
<dbReference type="Proteomes" id="UP000557344">
    <property type="component" value="Unassembled WGS sequence"/>
</dbReference>
<dbReference type="RefSeq" id="WP_183844056.1">
    <property type="nucleotide sequence ID" value="NZ_JACIHU010000013.1"/>
</dbReference>
<organism evidence="1 4">
    <name type="scientific">Rhizobium etli</name>
    <dbReference type="NCBI Taxonomy" id="29449"/>
    <lineage>
        <taxon>Bacteria</taxon>
        <taxon>Pseudomonadati</taxon>
        <taxon>Pseudomonadota</taxon>
        <taxon>Alphaproteobacteria</taxon>
        <taxon>Hyphomicrobiales</taxon>
        <taxon>Rhizobiaceae</taxon>
        <taxon>Rhizobium/Agrobacterium group</taxon>
        <taxon>Rhizobium</taxon>
    </lineage>
</organism>
<evidence type="ECO:0000313" key="2">
    <source>
        <dbReference type="EMBL" id="MBB4538404.1"/>
    </source>
</evidence>
<sequence length="85" mass="9582">MQRAWQVLRNIVRAQVENSHQHAYRLFADELLERAVELDPAHHCLFLRAGLQEANRATSIHYARLAILHGQDDAAAQTPAKAASE</sequence>
<comment type="caution">
    <text evidence="1">The sequence shown here is derived from an EMBL/GenBank/DDBJ whole genome shotgun (WGS) entry which is preliminary data.</text>
</comment>
<proteinExistence type="predicted"/>
<protein>
    <submittedName>
        <fullName evidence="1">Uncharacterized protein</fullName>
    </submittedName>
</protein>
<gene>
    <name evidence="1" type="ORF">GGE46_005188</name>
    <name evidence="2" type="ORF">GGE57_005185</name>
</gene>
<evidence type="ECO:0000313" key="3">
    <source>
        <dbReference type="Proteomes" id="UP000523431"/>
    </source>
</evidence>
<dbReference type="EMBL" id="JACIID010000013">
    <property type="protein sequence ID" value="MBB4538404.1"/>
    <property type="molecule type" value="Genomic_DNA"/>
</dbReference>
<name>A0A7W6YA26_RHIET</name>
<evidence type="ECO:0000313" key="4">
    <source>
        <dbReference type="Proteomes" id="UP000557344"/>
    </source>
</evidence>
<evidence type="ECO:0000313" key="1">
    <source>
        <dbReference type="EMBL" id="MBB4482575.1"/>
    </source>
</evidence>